<evidence type="ECO:0008006" key="6">
    <source>
        <dbReference type="Google" id="ProtNLM"/>
    </source>
</evidence>
<dbReference type="Pfam" id="PF08624">
    <property type="entry name" value="CRC_subunit"/>
    <property type="match status" value="1"/>
</dbReference>
<dbReference type="GO" id="GO:0016586">
    <property type="term" value="C:RSC-type complex"/>
    <property type="evidence" value="ECO:0007669"/>
    <property type="project" value="TreeGrafter"/>
</dbReference>
<keyword evidence="2" id="KW-0804">Transcription</keyword>
<evidence type="ECO:0000256" key="2">
    <source>
        <dbReference type="ARBA" id="ARBA00023163"/>
    </source>
</evidence>
<evidence type="ECO:0000256" key="3">
    <source>
        <dbReference type="SAM" id="MobiDB-lite"/>
    </source>
</evidence>
<sequence>MSRRSLRVRRSRSINEFDDGSIIGEVNDVRGEEDNLPSSASEAEGQDANNEDGKKKEIEESDNIEEQSDEENNENESIRKPNADDDDEEDDEEDGEDNDENDDDDDDDDEVRAEYASTQRRRGRGRPPGSKNKATLAREMALGIIPSKGRRSGRTGTFDDEDDEDAAASDTPVRKRRPGRQPGVKMGKFPKAVKGGRRRDEGIPINEATGEPYLIVNDELDATVIPEGENKINEFGILQGGREFRVRTFTVSGRGDRLYMLSTEPARCMGFRDSYLLFQKHRMLHKVIVNDAEKFDLIERDLIPHSYKGRAIGVVTARSVFREFGAKIIVGGKHIIDDYNEEASRNQGLVEGQLADPNDRLPPAGVPYNKNQYVAWHGASSVYHQYNQQPAIREVIKDTFFKRKQVVVTDENWMLEHASATREYNRLILEKRKLALANGAVYEPHIGLNVVPSSTQPTKASWEKLPKINLRSINQDEGRSLFKRPKVVVDTVLRLPNIFTRTGLKNVPSEIFQDVSPEIKEAILAQQKLEMEWDGL</sequence>
<organism evidence="4 5">
    <name type="scientific">Nadsonia fulvescens var. elongata DSM 6958</name>
    <dbReference type="NCBI Taxonomy" id="857566"/>
    <lineage>
        <taxon>Eukaryota</taxon>
        <taxon>Fungi</taxon>
        <taxon>Dikarya</taxon>
        <taxon>Ascomycota</taxon>
        <taxon>Saccharomycotina</taxon>
        <taxon>Dipodascomycetes</taxon>
        <taxon>Dipodascales</taxon>
        <taxon>Dipodascales incertae sedis</taxon>
        <taxon>Nadsonia</taxon>
    </lineage>
</organism>
<feature type="compositionally biased region" description="Acidic residues" evidence="3">
    <location>
        <begin position="59"/>
        <end position="74"/>
    </location>
</feature>
<evidence type="ECO:0000256" key="1">
    <source>
        <dbReference type="ARBA" id="ARBA00023015"/>
    </source>
</evidence>
<dbReference type="EMBL" id="KV454413">
    <property type="protein sequence ID" value="ODQ63949.1"/>
    <property type="molecule type" value="Genomic_DNA"/>
</dbReference>
<feature type="region of interest" description="Disordered" evidence="3">
    <location>
        <begin position="1"/>
        <end position="204"/>
    </location>
</feature>
<feature type="compositionally biased region" description="Acidic residues" evidence="3">
    <location>
        <begin position="158"/>
        <end position="167"/>
    </location>
</feature>
<dbReference type="Proteomes" id="UP000095009">
    <property type="component" value="Unassembled WGS sequence"/>
</dbReference>
<name>A0A1E3PEW3_9ASCO</name>
<feature type="compositionally biased region" description="Basic residues" evidence="3">
    <location>
        <begin position="1"/>
        <end position="12"/>
    </location>
</feature>
<evidence type="ECO:0000313" key="5">
    <source>
        <dbReference type="Proteomes" id="UP000095009"/>
    </source>
</evidence>
<evidence type="ECO:0000313" key="4">
    <source>
        <dbReference type="EMBL" id="ODQ63949.1"/>
    </source>
</evidence>
<feature type="compositionally biased region" description="Acidic residues" evidence="3">
    <location>
        <begin position="84"/>
        <end position="111"/>
    </location>
</feature>
<proteinExistence type="predicted"/>
<keyword evidence="1" id="KW-0805">Transcription regulation</keyword>
<reference evidence="4 5" key="1">
    <citation type="journal article" date="2016" name="Proc. Natl. Acad. Sci. U.S.A.">
        <title>Comparative genomics of biotechnologically important yeasts.</title>
        <authorList>
            <person name="Riley R."/>
            <person name="Haridas S."/>
            <person name="Wolfe K.H."/>
            <person name="Lopes M.R."/>
            <person name="Hittinger C.T."/>
            <person name="Goeker M."/>
            <person name="Salamov A.A."/>
            <person name="Wisecaver J.H."/>
            <person name="Long T.M."/>
            <person name="Calvey C.H."/>
            <person name="Aerts A.L."/>
            <person name="Barry K.W."/>
            <person name="Choi C."/>
            <person name="Clum A."/>
            <person name="Coughlan A.Y."/>
            <person name="Deshpande S."/>
            <person name="Douglass A.P."/>
            <person name="Hanson S.J."/>
            <person name="Klenk H.-P."/>
            <person name="LaButti K.M."/>
            <person name="Lapidus A."/>
            <person name="Lindquist E.A."/>
            <person name="Lipzen A.M."/>
            <person name="Meier-Kolthoff J.P."/>
            <person name="Ohm R.A."/>
            <person name="Otillar R.P."/>
            <person name="Pangilinan J.L."/>
            <person name="Peng Y."/>
            <person name="Rokas A."/>
            <person name="Rosa C.A."/>
            <person name="Scheuner C."/>
            <person name="Sibirny A.A."/>
            <person name="Slot J.C."/>
            <person name="Stielow J.B."/>
            <person name="Sun H."/>
            <person name="Kurtzman C.P."/>
            <person name="Blackwell M."/>
            <person name="Grigoriev I.V."/>
            <person name="Jeffries T.W."/>
        </authorList>
    </citation>
    <scope>NUCLEOTIDE SEQUENCE [LARGE SCALE GENOMIC DNA]</scope>
    <source>
        <strain evidence="4 5">DSM 6958</strain>
    </source>
</reference>
<gene>
    <name evidence="4" type="ORF">NADFUDRAFT_84012</name>
</gene>
<dbReference type="STRING" id="857566.A0A1E3PEW3"/>
<dbReference type="InterPro" id="IPR013933">
    <property type="entry name" value="CRC_Rsc7/Swp82"/>
</dbReference>
<dbReference type="OrthoDB" id="5598844at2759"/>
<accession>A0A1E3PEW3</accession>
<dbReference type="AlphaFoldDB" id="A0A1E3PEW3"/>
<keyword evidence="5" id="KW-1185">Reference proteome</keyword>
<dbReference type="GO" id="GO:0031490">
    <property type="term" value="F:chromatin DNA binding"/>
    <property type="evidence" value="ECO:0007669"/>
    <property type="project" value="TreeGrafter"/>
</dbReference>
<dbReference type="PANTHER" id="PTHR22597:SF3">
    <property type="entry name" value="CHROMATIN STRUCTURE-REMODELING COMPLEX SUBUNIT RSC7"/>
    <property type="match status" value="1"/>
</dbReference>
<protein>
    <recommendedName>
        <fullName evidence="6">Chromatin structure-remodeling complex protein RSC7</fullName>
    </recommendedName>
</protein>
<dbReference type="PANTHER" id="PTHR22597">
    <property type="entry name" value="POLYCOMB GROUP PROTEIN"/>
    <property type="match status" value="1"/>
</dbReference>